<dbReference type="AlphaFoldDB" id="S4NYJ0"/>
<feature type="region of interest" description="Disordered" evidence="1">
    <location>
        <begin position="80"/>
        <end position="110"/>
    </location>
</feature>
<accession>S4NYJ0</accession>
<reference evidence="2" key="1">
    <citation type="journal article" date="2013" name="BMC Genomics">
        <title>Unscrambling butterfly oogenesis.</title>
        <authorList>
            <person name="Carter J.M."/>
            <person name="Baker S.C."/>
            <person name="Pink R."/>
            <person name="Carter D.R."/>
            <person name="Collins A."/>
            <person name="Tomlin J."/>
            <person name="Gibbs M."/>
            <person name="Breuker C.J."/>
        </authorList>
    </citation>
    <scope>NUCLEOTIDE SEQUENCE</scope>
    <source>
        <tissue evidence="2">Ovary</tissue>
    </source>
</reference>
<name>S4NYJ0_9NEOP</name>
<feature type="non-terminal residue" evidence="2">
    <location>
        <position position="110"/>
    </location>
</feature>
<reference evidence="2" key="2">
    <citation type="submission" date="2013-05" db="EMBL/GenBank/DDBJ databases">
        <authorList>
            <person name="Carter J.-M."/>
            <person name="Baker S.C."/>
            <person name="Pink R."/>
            <person name="Carter D.R.F."/>
            <person name="Collins A."/>
            <person name="Tomlin J."/>
            <person name="Gibbs M."/>
            <person name="Breuker C.J."/>
        </authorList>
    </citation>
    <scope>NUCLEOTIDE SEQUENCE</scope>
    <source>
        <tissue evidence="2">Ovary</tissue>
    </source>
</reference>
<organism evidence="2">
    <name type="scientific">Pararge aegeria</name>
    <name type="common">speckled wood butterfly</name>
    <dbReference type="NCBI Taxonomy" id="116150"/>
    <lineage>
        <taxon>Eukaryota</taxon>
        <taxon>Metazoa</taxon>
        <taxon>Ecdysozoa</taxon>
        <taxon>Arthropoda</taxon>
        <taxon>Hexapoda</taxon>
        <taxon>Insecta</taxon>
        <taxon>Pterygota</taxon>
        <taxon>Neoptera</taxon>
        <taxon>Endopterygota</taxon>
        <taxon>Lepidoptera</taxon>
        <taxon>Glossata</taxon>
        <taxon>Ditrysia</taxon>
        <taxon>Papilionoidea</taxon>
        <taxon>Nymphalidae</taxon>
        <taxon>Satyrinae</taxon>
        <taxon>Satyrini</taxon>
        <taxon>Parargina</taxon>
        <taxon>Pararge</taxon>
    </lineage>
</organism>
<proteinExistence type="predicted"/>
<dbReference type="EMBL" id="GAIX01010196">
    <property type="protein sequence ID" value="JAA82364.1"/>
    <property type="molecule type" value="Transcribed_RNA"/>
</dbReference>
<evidence type="ECO:0000313" key="2">
    <source>
        <dbReference type="EMBL" id="JAA82364.1"/>
    </source>
</evidence>
<evidence type="ECO:0000256" key="1">
    <source>
        <dbReference type="SAM" id="MobiDB-lite"/>
    </source>
</evidence>
<protein>
    <submittedName>
        <fullName evidence="2">Uncharacterized protein</fullName>
    </submittedName>
</protein>
<sequence>MQLIDTDADIGVQTKMSTMQPESLEKFNLIDNVSSDITDNTNGNEECLKKQEFVKVCQKNIDEEQNAQRTVTRHLLNEKRNEKYDDTKEKCDEESVETKEKCDKESVETK</sequence>